<dbReference type="Proteomes" id="UP000291097">
    <property type="component" value="Unassembled WGS sequence"/>
</dbReference>
<gene>
    <name evidence="2" type="ORF">BDK88_3781</name>
</gene>
<dbReference type="Gene3D" id="1.10.10.10">
    <property type="entry name" value="Winged helix-like DNA-binding domain superfamily/Winged helix DNA-binding domain"/>
    <property type="match status" value="1"/>
</dbReference>
<dbReference type="RefSeq" id="WP_130501580.1">
    <property type="nucleotide sequence ID" value="NZ_SHMP01000008.1"/>
</dbReference>
<proteinExistence type="predicted"/>
<name>A0A482Y8N1_9EURY</name>
<accession>A0A482Y8N1</accession>
<sequence length="116" mass="13665">MTEFLITDEDELTQCTCGTDELFRLLTDASRRRAIALLENLERNWIRVGEMAQRLSMTREDETVTDWERELHHIHLPMLEDAGLIDYDRQGRVVRYYHSETVGEILSVLDSDKRNP</sequence>
<dbReference type="Pfam" id="PF24035">
    <property type="entry name" value="DUF7344"/>
    <property type="match status" value="1"/>
</dbReference>
<reference evidence="2 3" key="1">
    <citation type="submission" date="2019-02" db="EMBL/GenBank/DDBJ databases">
        <title>Genomic Encyclopedia of Archaeal and Bacterial Type Strains, Phase II (KMG-II): from individual species to whole genera.</title>
        <authorList>
            <person name="Goeker M."/>
        </authorList>
    </citation>
    <scope>NUCLEOTIDE SEQUENCE [LARGE SCALE GENOMIC DNA]</scope>
    <source>
        <strain evidence="2 3">DSM 18328</strain>
    </source>
</reference>
<dbReference type="AlphaFoldDB" id="A0A482Y8N1"/>
<evidence type="ECO:0000313" key="2">
    <source>
        <dbReference type="EMBL" id="RZV06237.1"/>
    </source>
</evidence>
<evidence type="ECO:0000259" key="1">
    <source>
        <dbReference type="Pfam" id="PF24035"/>
    </source>
</evidence>
<dbReference type="SUPFAM" id="SSF46785">
    <property type="entry name" value="Winged helix' DNA-binding domain"/>
    <property type="match status" value="1"/>
</dbReference>
<protein>
    <recommendedName>
        <fullName evidence="1">DUF7344 domain-containing protein</fullName>
    </recommendedName>
</protein>
<dbReference type="InterPro" id="IPR055768">
    <property type="entry name" value="DUF7344"/>
</dbReference>
<organism evidence="2 3">
    <name type="scientific">Natrinema hispanicum</name>
    <dbReference type="NCBI Taxonomy" id="392421"/>
    <lineage>
        <taxon>Archaea</taxon>
        <taxon>Methanobacteriati</taxon>
        <taxon>Methanobacteriota</taxon>
        <taxon>Stenosarchaea group</taxon>
        <taxon>Halobacteria</taxon>
        <taxon>Halobacteriales</taxon>
        <taxon>Natrialbaceae</taxon>
        <taxon>Natrinema</taxon>
    </lineage>
</organism>
<feature type="domain" description="DUF7344" evidence="1">
    <location>
        <begin position="23"/>
        <end position="95"/>
    </location>
</feature>
<evidence type="ECO:0000313" key="3">
    <source>
        <dbReference type="Proteomes" id="UP000291097"/>
    </source>
</evidence>
<dbReference type="EMBL" id="SHMP01000008">
    <property type="protein sequence ID" value="RZV06237.1"/>
    <property type="molecule type" value="Genomic_DNA"/>
</dbReference>
<dbReference type="InterPro" id="IPR036388">
    <property type="entry name" value="WH-like_DNA-bd_sf"/>
</dbReference>
<dbReference type="InterPro" id="IPR036390">
    <property type="entry name" value="WH_DNA-bd_sf"/>
</dbReference>
<dbReference type="OrthoDB" id="241828at2157"/>
<comment type="caution">
    <text evidence="2">The sequence shown here is derived from an EMBL/GenBank/DDBJ whole genome shotgun (WGS) entry which is preliminary data.</text>
</comment>